<keyword evidence="2" id="KW-0408">Iron</keyword>
<dbReference type="Proteomes" id="UP000799753">
    <property type="component" value="Unassembled WGS sequence"/>
</dbReference>
<gene>
    <name evidence="4" type="ORF">P280DRAFT_515523</name>
</gene>
<dbReference type="InterPro" id="IPR005123">
    <property type="entry name" value="Oxoglu/Fe-dep_dioxygenase_dom"/>
</dbReference>
<evidence type="ECO:0000313" key="4">
    <source>
        <dbReference type="EMBL" id="KAF2643079.1"/>
    </source>
</evidence>
<dbReference type="AlphaFoldDB" id="A0A6A6S5S0"/>
<keyword evidence="2" id="KW-0479">Metal-binding</keyword>
<name>A0A6A6S5S0_9PLEO</name>
<dbReference type="PROSITE" id="PS51471">
    <property type="entry name" value="FE2OG_OXY"/>
    <property type="match status" value="1"/>
</dbReference>
<evidence type="ECO:0000313" key="5">
    <source>
        <dbReference type="Proteomes" id="UP000799753"/>
    </source>
</evidence>
<feature type="domain" description="Fe2OG dioxygenase" evidence="3">
    <location>
        <begin position="163"/>
        <end position="271"/>
    </location>
</feature>
<dbReference type="GO" id="GO:0016491">
    <property type="term" value="F:oxidoreductase activity"/>
    <property type="evidence" value="ECO:0007669"/>
    <property type="project" value="UniProtKB-KW"/>
</dbReference>
<organism evidence="4 5">
    <name type="scientific">Massarina eburnea CBS 473.64</name>
    <dbReference type="NCBI Taxonomy" id="1395130"/>
    <lineage>
        <taxon>Eukaryota</taxon>
        <taxon>Fungi</taxon>
        <taxon>Dikarya</taxon>
        <taxon>Ascomycota</taxon>
        <taxon>Pezizomycotina</taxon>
        <taxon>Dothideomycetes</taxon>
        <taxon>Pleosporomycetidae</taxon>
        <taxon>Pleosporales</taxon>
        <taxon>Massarineae</taxon>
        <taxon>Massarinaceae</taxon>
        <taxon>Massarina</taxon>
    </lineage>
</organism>
<protein>
    <submittedName>
        <fullName evidence="4">Clavaminate synthase-like protein</fullName>
    </submittedName>
</protein>
<dbReference type="InterPro" id="IPR050231">
    <property type="entry name" value="Iron_ascorbate_oxido_reductase"/>
</dbReference>
<comment type="similarity">
    <text evidence="1 2">Belongs to the iron/ascorbate-dependent oxidoreductase family.</text>
</comment>
<reference evidence="4" key="1">
    <citation type="journal article" date="2020" name="Stud. Mycol.">
        <title>101 Dothideomycetes genomes: a test case for predicting lifestyles and emergence of pathogens.</title>
        <authorList>
            <person name="Haridas S."/>
            <person name="Albert R."/>
            <person name="Binder M."/>
            <person name="Bloem J."/>
            <person name="Labutti K."/>
            <person name="Salamov A."/>
            <person name="Andreopoulos B."/>
            <person name="Baker S."/>
            <person name="Barry K."/>
            <person name="Bills G."/>
            <person name="Bluhm B."/>
            <person name="Cannon C."/>
            <person name="Castanera R."/>
            <person name="Culley D."/>
            <person name="Daum C."/>
            <person name="Ezra D."/>
            <person name="Gonzalez J."/>
            <person name="Henrissat B."/>
            <person name="Kuo A."/>
            <person name="Liang C."/>
            <person name="Lipzen A."/>
            <person name="Lutzoni F."/>
            <person name="Magnuson J."/>
            <person name="Mondo S."/>
            <person name="Nolan M."/>
            <person name="Ohm R."/>
            <person name="Pangilinan J."/>
            <person name="Park H.-J."/>
            <person name="Ramirez L."/>
            <person name="Alfaro M."/>
            <person name="Sun H."/>
            <person name="Tritt A."/>
            <person name="Yoshinaga Y."/>
            <person name="Zwiers L.-H."/>
            <person name="Turgeon B."/>
            <person name="Goodwin S."/>
            <person name="Spatafora J."/>
            <person name="Crous P."/>
            <person name="Grigoriev I."/>
        </authorList>
    </citation>
    <scope>NUCLEOTIDE SEQUENCE</scope>
    <source>
        <strain evidence="4">CBS 473.64</strain>
    </source>
</reference>
<dbReference type="OrthoDB" id="288590at2759"/>
<accession>A0A6A6S5S0</accession>
<sequence>MAFSNPAPFPAFPSDIQVLPTETLSLSKLLANDEEENARLFDACSSNGLFLLDLSQTEEGSNTWGPRCSISCLPERFSAAGTGRIDAKGTPDRCEFCCLCKNDILGLTPPLPAPELVNKNRDTYAPFIKRCHGVSMLILQRLESTLGLPVGALQGLHRIDQISSDQTLQIKYSPQPEGDRRTSLVPYTDYGSITILFNVLAGLQVFPHDESVEEKNWRWLKLVPNCAVVNLGDAMVKFTNGLFKSPMHRVTYAPGEQSLLTRYSLAYFTRPEDKCVMRRIQGSAMIPELGKGEVEEDVMAGD</sequence>
<dbReference type="EMBL" id="MU006780">
    <property type="protein sequence ID" value="KAF2643079.1"/>
    <property type="molecule type" value="Genomic_DNA"/>
</dbReference>
<dbReference type="Gene3D" id="2.60.120.330">
    <property type="entry name" value="B-lactam Antibiotic, Isopenicillin N Synthase, Chain"/>
    <property type="match status" value="1"/>
</dbReference>
<dbReference type="InterPro" id="IPR044861">
    <property type="entry name" value="IPNS-like_FE2OG_OXY"/>
</dbReference>
<dbReference type="InterPro" id="IPR027443">
    <property type="entry name" value="IPNS-like_sf"/>
</dbReference>
<evidence type="ECO:0000259" key="3">
    <source>
        <dbReference type="PROSITE" id="PS51471"/>
    </source>
</evidence>
<dbReference type="GO" id="GO:0046872">
    <property type="term" value="F:metal ion binding"/>
    <property type="evidence" value="ECO:0007669"/>
    <property type="project" value="UniProtKB-KW"/>
</dbReference>
<proteinExistence type="inferred from homology"/>
<evidence type="ECO:0000256" key="2">
    <source>
        <dbReference type="RuleBase" id="RU003682"/>
    </source>
</evidence>
<evidence type="ECO:0000256" key="1">
    <source>
        <dbReference type="ARBA" id="ARBA00008056"/>
    </source>
</evidence>
<keyword evidence="2" id="KW-0560">Oxidoreductase</keyword>
<dbReference type="SUPFAM" id="SSF51197">
    <property type="entry name" value="Clavaminate synthase-like"/>
    <property type="match status" value="1"/>
</dbReference>
<dbReference type="Pfam" id="PF03171">
    <property type="entry name" value="2OG-FeII_Oxy"/>
    <property type="match status" value="1"/>
</dbReference>
<keyword evidence="5" id="KW-1185">Reference proteome</keyword>
<dbReference type="PANTHER" id="PTHR47990">
    <property type="entry name" value="2-OXOGLUTARATE (2OG) AND FE(II)-DEPENDENT OXYGENASE SUPERFAMILY PROTEIN-RELATED"/>
    <property type="match status" value="1"/>
</dbReference>